<dbReference type="PANTHER" id="PTHR10609:SF27">
    <property type="entry name" value="CN HYDROLASE DOMAIN-CONTAINING PROTEIN-RELATED"/>
    <property type="match status" value="1"/>
</dbReference>
<evidence type="ECO:0000256" key="2">
    <source>
        <dbReference type="ARBA" id="ARBA00022801"/>
    </source>
</evidence>
<dbReference type="GO" id="GO:0016787">
    <property type="term" value="F:hydrolase activity"/>
    <property type="evidence" value="ECO:0007669"/>
    <property type="project" value="UniProtKB-KW"/>
</dbReference>
<dbReference type="InterPro" id="IPR043957">
    <property type="entry name" value="Vanin_C"/>
</dbReference>
<dbReference type="InterPro" id="IPR003010">
    <property type="entry name" value="C-N_Hydrolase"/>
</dbReference>
<evidence type="ECO:0000259" key="4">
    <source>
        <dbReference type="PROSITE" id="PS50263"/>
    </source>
</evidence>
<feature type="signal peptide" evidence="3">
    <location>
        <begin position="1"/>
        <end position="18"/>
    </location>
</feature>
<evidence type="ECO:0000313" key="6">
    <source>
        <dbReference type="Proteomes" id="UP001347796"/>
    </source>
</evidence>
<keyword evidence="6" id="KW-1185">Reference proteome</keyword>
<feature type="domain" description="CN hydrolase" evidence="4">
    <location>
        <begin position="29"/>
        <end position="308"/>
    </location>
</feature>
<feature type="chain" id="PRO_5042924013" description="CN hydrolase domain-containing protein" evidence="3">
    <location>
        <begin position="19"/>
        <end position="509"/>
    </location>
</feature>
<dbReference type="InterPro" id="IPR040154">
    <property type="entry name" value="Biotinidase/VNN"/>
</dbReference>
<accession>A0AAN8JKN4</accession>
<organism evidence="5 6">
    <name type="scientific">Patella caerulea</name>
    <name type="common">Rayed Mediterranean limpet</name>
    <dbReference type="NCBI Taxonomy" id="87958"/>
    <lineage>
        <taxon>Eukaryota</taxon>
        <taxon>Metazoa</taxon>
        <taxon>Spiralia</taxon>
        <taxon>Lophotrochozoa</taxon>
        <taxon>Mollusca</taxon>
        <taxon>Gastropoda</taxon>
        <taxon>Patellogastropoda</taxon>
        <taxon>Patelloidea</taxon>
        <taxon>Patellidae</taxon>
        <taxon>Patella</taxon>
    </lineage>
</organism>
<dbReference type="Proteomes" id="UP001347796">
    <property type="component" value="Unassembled WGS sequence"/>
</dbReference>
<name>A0AAN8JKN4_PATCE</name>
<dbReference type="EMBL" id="JAZGQO010000010">
    <property type="protein sequence ID" value="KAK6177050.1"/>
    <property type="molecule type" value="Genomic_DNA"/>
</dbReference>
<comment type="similarity">
    <text evidence="1">Belongs to the carbon-nitrogen hydrolase superfamily. BTD/VNN family.</text>
</comment>
<dbReference type="PROSITE" id="PS50263">
    <property type="entry name" value="CN_HYDROLASE"/>
    <property type="match status" value="1"/>
</dbReference>
<reference evidence="5 6" key="1">
    <citation type="submission" date="2024-01" db="EMBL/GenBank/DDBJ databases">
        <title>The genome of the rayed Mediterranean limpet Patella caerulea (Linnaeus, 1758).</title>
        <authorList>
            <person name="Anh-Thu Weber A."/>
            <person name="Halstead-Nussloch G."/>
        </authorList>
    </citation>
    <scope>NUCLEOTIDE SEQUENCE [LARGE SCALE GENOMIC DNA]</scope>
    <source>
        <strain evidence="5">AATW-2023a</strain>
        <tissue evidence="5">Whole specimen</tissue>
    </source>
</reference>
<gene>
    <name evidence="5" type="ORF">SNE40_015235</name>
</gene>
<dbReference type="SUPFAM" id="SSF56317">
    <property type="entry name" value="Carbon-nitrogen hydrolase"/>
    <property type="match status" value="1"/>
</dbReference>
<dbReference type="Gene3D" id="3.60.110.10">
    <property type="entry name" value="Carbon-nitrogen hydrolase"/>
    <property type="match status" value="1"/>
</dbReference>
<dbReference type="Pfam" id="PF00795">
    <property type="entry name" value="CN_hydrolase"/>
    <property type="match status" value="1"/>
</dbReference>
<evidence type="ECO:0000313" key="5">
    <source>
        <dbReference type="EMBL" id="KAK6177050.1"/>
    </source>
</evidence>
<dbReference type="PANTHER" id="PTHR10609">
    <property type="entry name" value="BIOTINIDASE-RELATED"/>
    <property type="match status" value="1"/>
</dbReference>
<evidence type="ECO:0000256" key="3">
    <source>
        <dbReference type="SAM" id="SignalP"/>
    </source>
</evidence>
<evidence type="ECO:0000256" key="1">
    <source>
        <dbReference type="ARBA" id="ARBA00008225"/>
    </source>
</evidence>
<proteinExistence type="inferred from homology"/>
<dbReference type="InterPro" id="IPR036526">
    <property type="entry name" value="C-N_Hydrolase_sf"/>
</dbReference>
<comment type="caution">
    <text evidence="5">The sequence shown here is derived from an EMBL/GenBank/DDBJ whole genome shotgun (WGS) entry which is preliminary data.</text>
</comment>
<keyword evidence="2" id="KW-0378">Hydrolase</keyword>
<dbReference type="AlphaFoldDB" id="A0AAN8JKN4"/>
<protein>
    <recommendedName>
        <fullName evidence="4">CN hydrolase domain-containing protein</fullName>
    </recommendedName>
</protein>
<dbReference type="Pfam" id="PF19018">
    <property type="entry name" value="Vanin_C"/>
    <property type="match status" value="1"/>
</dbReference>
<keyword evidence="3" id="KW-0732">Signal</keyword>
<sequence length="509" mass="57027">MNVLVVGVIVLFLGVAVCENPKEFTAAVYGHAVILPQGSKDGVVSRRDALKTIMTNIDIYSAQAKLAAQKRVDILVFPEGGLFGWDFDRNTITPYLEHVPDIQQGQWNPCTQPGTHPDSKIQHHLSCMARNNSLYIVGSLGNKIECDENADGYCPDGGQYQYNTAVVFDRNGDLVASYNKRNLNNESQYDRPQKAELVSFRTPFGLFGLYFCDEIYHYDPAMRMIDELGIPNVVCPTSWRDNYPNRIAIQTLSGFARGFGINMLAANVHRPDMGKQGSGIYSPDGVVASYYDNRSGSSGKLLVATTGVIRRPVRQRLPQYETSMQTEGGSQDTFMSDVNGDSYKLVILDSRQRSLRLCVAEMCCEIEYDIEFRAGDVYAFGVFSGNHAQPENGKYNYYQSCMVLKCPNSTKETCGKQSTDASSVFTHLRINAFFSTKYVYPLHVVSHRGQLTLASQWNYQDGVLWSRQRTYPLVSAGFYGRIYERDSSNSETICASVVLLISCVFYHMF</sequence>